<name>A0ABU8H1F3_9SPHN</name>
<evidence type="ECO:0000313" key="1">
    <source>
        <dbReference type="EMBL" id="MEI5686829.1"/>
    </source>
</evidence>
<organism evidence="1 2">
    <name type="scientific">Sphingomonas kyungheensis</name>
    <dbReference type="NCBI Taxonomy" id="1069987"/>
    <lineage>
        <taxon>Bacteria</taxon>
        <taxon>Pseudomonadati</taxon>
        <taxon>Pseudomonadota</taxon>
        <taxon>Alphaproteobacteria</taxon>
        <taxon>Sphingomonadales</taxon>
        <taxon>Sphingomonadaceae</taxon>
        <taxon>Sphingomonas</taxon>
    </lineage>
</organism>
<reference evidence="1 2" key="1">
    <citation type="journal article" date="2013" name="Int. J. Syst. Evol. Microbiol.">
        <title>Sphingomonas kyungheensis sp. nov., a bacterium with ginsenoside-converting activity isolated from soil of a ginseng field.</title>
        <authorList>
            <person name="Son H.M."/>
            <person name="Yang J.E."/>
            <person name="Park Y."/>
            <person name="Han C.K."/>
            <person name="Kim S.G."/>
            <person name="Kook M."/>
            <person name="Yi T.H."/>
        </authorList>
    </citation>
    <scope>NUCLEOTIDE SEQUENCE [LARGE SCALE GENOMIC DNA]</scope>
    <source>
        <strain evidence="1 2">LMG 26582</strain>
    </source>
</reference>
<sequence length="75" mass="8849">MTENVENLILERLRRIDDRLSNIEGDMHDVKLRMTVVEEHIGNLVLSVSGLNARMDRFDERLTRVERRMELRGGE</sequence>
<keyword evidence="2" id="KW-1185">Reference proteome</keyword>
<comment type="caution">
    <text evidence="1">The sequence shown here is derived from an EMBL/GenBank/DDBJ whole genome shotgun (WGS) entry which is preliminary data.</text>
</comment>
<proteinExistence type="predicted"/>
<dbReference type="SUPFAM" id="SSF57997">
    <property type="entry name" value="Tropomyosin"/>
    <property type="match status" value="1"/>
</dbReference>
<dbReference type="RefSeq" id="WP_037530709.1">
    <property type="nucleotide sequence ID" value="NZ_JBBBDM010000002.1"/>
</dbReference>
<dbReference type="Gene3D" id="1.20.5.340">
    <property type="match status" value="1"/>
</dbReference>
<protein>
    <submittedName>
        <fullName evidence="1">Uncharacterized protein</fullName>
    </submittedName>
</protein>
<dbReference type="Proteomes" id="UP001367771">
    <property type="component" value="Unassembled WGS sequence"/>
</dbReference>
<dbReference type="EMBL" id="JBBBDM010000002">
    <property type="protein sequence ID" value="MEI5686829.1"/>
    <property type="molecule type" value="Genomic_DNA"/>
</dbReference>
<gene>
    <name evidence="1" type="ORF">V8201_07025</name>
</gene>
<evidence type="ECO:0000313" key="2">
    <source>
        <dbReference type="Proteomes" id="UP001367771"/>
    </source>
</evidence>
<accession>A0ABU8H1F3</accession>